<evidence type="ECO:0000256" key="2">
    <source>
        <dbReference type="ARBA" id="ARBA00022598"/>
    </source>
</evidence>
<gene>
    <name evidence="6" type="ORF">RWE15_04145</name>
</gene>
<name>A0ABU5C4K2_9BACI</name>
<evidence type="ECO:0000256" key="4">
    <source>
        <dbReference type="ARBA" id="ARBA00023098"/>
    </source>
</evidence>
<protein>
    <recommendedName>
        <fullName evidence="5">AMP-binding enzyme C-terminal domain-containing protein</fullName>
    </recommendedName>
</protein>
<dbReference type="InterPro" id="IPR025110">
    <property type="entry name" value="AMP-bd_C"/>
</dbReference>
<evidence type="ECO:0000313" key="7">
    <source>
        <dbReference type="Proteomes" id="UP001281447"/>
    </source>
</evidence>
<evidence type="ECO:0000256" key="1">
    <source>
        <dbReference type="ARBA" id="ARBA00006432"/>
    </source>
</evidence>
<dbReference type="PANTHER" id="PTHR43859">
    <property type="entry name" value="ACYL-ACTIVATING ENZYME"/>
    <property type="match status" value="1"/>
</dbReference>
<sequence>MILHAGENIFPLEVENILLEHPKVKEAMIRGEDDERWGQIVVAYIVSKDELLTAGELDIFCKSHSMLSNFKRPRKYIFKSSLPETTSGKPSYKQVPSK</sequence>
<dbReference type="Pfam" id="PF13193">
    <property type="entry name" value="AMP-binding_C"/>
    <property type="match status" value="1"/>
</dbReference>
<keyword evidence="7" id="KW-1185">Reference proteome</keyword>
<dbReference type="Proteomes" id="UP001281447">
    <property type="component" value="Unassembled WGS sequence"/>
</dbReference>
<evidence type="ECO:0000256" key="3">
    <source>
        <dbReference type="ARBA" id="ARBA00022832"/>
    </source>
</evidence>
<dbReference type="SUPFAM" id="SSF56801">
    <property type="entry name" value="Acetyl-CoA synthetase-like"/>
    <property type="match status" value="1"/>
</dbReference>
<reference evidence="6 7" key="1">
    <citation type="submission" date="2023-10" db="EMBL/GenBank/DDBJ databases">
        <title>Virgibacillus halophilus 5B73C genome.</title>
        <authorList>
            <person name="Miliotis G."/>
            <person name="Sengupta P."/>
            <person name="Hameed A."/>
            <person name="Chuvochina M."/>
            <person name="Mcdonagh F."/>
            <person name="Simpson A.C."/>
            <person name="Singh N.K."/>
            <person name="Rekha P.D."/>
            <person name="Raman K."/>
            <person name="Hugenholtz P."/>
            <person name="Venkateswaran K."/>
        </authorList>
    </citation>
    <scope>NUCLEOTIDE SEQUENCE [LARGE SCALE GENOMIC DNA]</scope>
    <source>
        <strain evidence="6 7">5B73C</strain>
    </source>
</reference>
<accession>A0ABU5C4K2</accession>
<dbReference type="PANTHER" id="PTHR43859:SF4">
    <property type="entry name" value="BUTANOATE--COA LIGASE AAE1-RELATED"/>
    <property type="match status" value="1"/>
</dbReference>
<keyword evidence="2" id="KW-0436">Ligase</keyword>
<evidence type="ECO:0000259" key="5">
    <source>
        <dbReference type="Pfam" id="PF13193"/>
    </source>
</evidence>
<organism evidence="6 7">
    <name type="scientific">Tigheibacillus halophilus</name>
    <dbReference type="NCBI Taxonomy" id="361280"/>
    <lineage>
        <taxon>Bacteria</taxon>
        <taxon>Bacillati</taxon>
        <taxon>Bacillota</taxon>
        <taxon>Bacilli</taxon>
        <taxon>Bacillales</taxon>
        <taxon>Bacillaceae</taxon>
        <taxon>Tigheibacillus</taxon>
    </lineage>
</organism>
<evidence type="ECO:0000313" key="6">
    <source>
        <dbReference type="EMBL" id="MDY0393791.1"/>
    </source>
</evidence>
<proteinExistence type="inferred from homology"/>
<dbReference type="Gene3D" id="3.30.300.30">
    <property type="match status" value="1"/>
</dbReference>
<dbReference type="InterPro" id="IPR045851">
    <property type="entry name" value="AMP-bd_C_sf"/>
</dbReference>
<keyword evidence="3" id="KW-0276">Fatty acid metabolism</keyword>
<comment type="similarity">
    <text evidence="1">Belongs to the ATP-dependent AMP-binding enzyme family.</text>
</comment>
<feature type="domain" description="AMP-binding enzyme C-terminal" evidence="5">
    <location>
        <begin position="13"/>
        <end position="89"/>
    </location>
</feature>
<keyword evidence="4" id="KW-0443">Lipid metabolism</keyword>
<comment type="caution">
    <text evidence="6">The sequence shown here is derived from an EMBL/GenBank/DDBJ whole genome shotgun (WGS) entry which is preliminary data.</text>
</comment>
<dbReference type="EMBL" id="JAWDIP010000003">
    <property type="protein sequence ID" value="MDY0393791.1"/>
    <property type="molecule type" value="Genomic_DNA"/>
</dbReference>